<gene>
    <name evidence="2" type="ORF">PHYPSEUDO_010685</name>
</gene>
<dbReference type="EMBL" id="JAGDFM010000460">
    <property type="protein sequence ID" value="KAG7378027.1"/>
    <property type="molecule type" value="Genomic_DNA"/>
</dbReference>
<dbReference type="PANTHER" id="PTHR13510:SF44">
    <property type="entry name" value="RABENOSYN-5"/>
    <property type="match status" value="1"/>
</dbReference>
<feature type="compositionally biased region" description="Low complexity" evidence="1">
    <location>
        <begin position="407"/>
        <end position="420"/>
    </location>
</feature>
<feature type="region of interest" description="Disordered" evidence="1">
    <location>
        <begin position="397"/>
        <end position="420"/>
    </location>
</feature>
<evidence type="ECO:0008006" key="4">
    <source>
        <dbReference type="Google" id="ProtNLM"/>
    </source>
</evidence>
<evidence type="ECO:0000256" key="1">
    <source>
        <dbReference type="SAM" id="MobiDB-lite"/>
    </source>
</evidence>
<dbReference type="Proteomes" id="UP000694044">
    <property type="component" value="Unassembled WGS sequence"/>
</dbReference>
<organism evidence="2 3">
    <name type="scientific">Phytophthora pseudosyringae</name>
    <dbReference type="NCBI Taxonomy" id="221518"/>
    <lineage>
        <taxon>Eukaryota</taxon>
        <taxon>Sar</taxon>
        <taxon>Stramenopiles</taxon>
        <taxon>Oomycota</taxon>
        <taxon>Peronosporomycetes</taxon>
        <taxon>Peronosporales</taxon>
        <taxon>Peronosporaceae</taxon>
        <taxon>Phytophthora</taxon>
    </lineage>
</organism>
<dbReference type="PANTHER" id="PTHR13510">
    <property type="entry name" value="FYVE-FINGER-CONTAINING RAB5 EFFECTOR PROTEIN RABENOSYN-5-RELATED"/>
    <property type="match status" value="1"/>
</dbReference>
<proteinExistence type="predicted"/>
<evidence type="ECO:0000313" key="2">
    <source>
        <dbReference type="EMBL" id="KAG7378027.1"/>
    </source>
</evidence>
<name>A0A8T1V9R2_9STRA</name>
<evidence type="ECO:0000313" key="3">
    <source>
        <dbReference type="Proteomes" id="UP000694044"/>
    </source>
</evidence>
<dbReference type="OrthoDB" id="112847at2759"/>
<sequence length="420" mass="47063">MADDELDQAASLRAFVASSDGIIAKTALQYVDFVRCRRRVVDARKWLKLKSERGVDLYTERVELRAVPSVCNMRRSLPGDYSNAASFGALRTTMVSAFGGGTLPGTLDEAMDGLYADSTEQMQLSAAIQYGGILDCGVVRTFRTRSDAKPHEFFGVKFVEKFGHIPGLIDQLCWVERMDTMVTAGRRFGFQLVKSVETEDRTSDQSVRRVNMSVCYLYCQVAPDAVDIFIRGIVELPGSTKPRRRQETVSAAGDYILATIRGRECHRMKTIATLIERSKTERESLNVCHCSKVVRGLEKVEMCSGCREAMRRPKLVALADANNRKRGSEVPSASLHGIKLKSRYGSTRDDGDLPDTVTRSYRESESFRMLLPIRDPRPSSNYRVSRKKRENVLITMLRKHERERHSTSSASTTTSASTAE</sequence>
<protein>
    <recommendedName>
        <fullName evidence="4">START domain-containing protein</fullName>
    </recommendedName>
</protein>
<comment type="caution">
    <text evidence="2">The sequence shown here is derived from an EMBL/GenBank/DDBJ whole genome shotgun (WGS) entry which is preliminary data.</text>
</comment>
<reference evidence="2" key="1">
    <citation type="submission" date="2021-02" db="EMBL/GenBank/DDBJ databases">
        <authorList>
            <person name="Palmer J.M."/>
        </authorList>
    </citation>
    <scope>NUCLEOTIDE SEQUENCE</scope>
    <source>
        <strain evidence="2">SCRP734</strain>
    </source>
</reference>
<dbReference type="InterPro" id="IPR052727">
    <property type="entry name" value="Rab4/Rab5_effector"/>
</dbReference>
<keyword evidence="3" id="KW-1185">Reference proteome</keyword>
<dbReference type="AlphaFoldDB" id="A0A8T1V9R2"/>
<accession>A0A8T1V9R2</accession>